<keyword evidence="9" id="KW-0411">Iron-sulfur</keyword>
<dbReference type="RefSeq" id="WP_014450562.1">
    <property type="nucleotide sequence ID" value="NC_017094.1"/>
</dbReference>
<dbReference type="KEGG" id="lfc:LFE_2408"/>
<dbReference type="InterPro" id="IPR015424">
    <property type="entry name" value="PyrdxlP-dep_Trfase"/>
</dbReference>
<dbReference type="InterPro" id="IPR000192">
    <property type="entry name" value="Aminotrans_V_dom"/>
</dbReference>
<organism evidence="12 13">
    <name type="scientific">Leptospirillum ferrooxidans (strain C2-3)</name>
    <dbReference type="NCBI Taxonomy" id="1162668"/>
    <lineage>
        <taxon>Bacteria</taxon>
        <taxon>Pseudomonadati</taxon>
        <taxon>Nitrospirota</taxon>
        <taxon>Nitrospiria</taxon>
        <taxon>Nitrospirales</taxon>
        <taxon>Nitrospiraceae</taxon>
        <taxon>Leptospirillum</taxon>
    </lineage>
</organism>
<reference evidence="13" key="2">
    <citation type="submission" date="2012-03" db="EMBL/GenBank/DDBJ databases">
        <title>The complete genome sequence of the pioneer microbe on fresh volcanic deposit, Leptospirillum ferrooxidans strain C2-3.</title>
        <authorList>
            <person name="Fujimura R."/>
            <person name="Sato Y."/>
            <person name="Nishizawa T."/>
            <person name="Nanba K."/>
            <person name="Oshima K."/>
            <person name="Hattori M."/>
            <person name="Kamijo T."/>
            <person name="Ohta H."/>
        </authorList>
    </citation>
    <scope>NUCLEOTIDE SEQUENCE [LARGE SCALE GENOMIC DNA]</scope>
    <source>
        <strain evidence="13">C2-3</strain>
    </source>
</reference>
<evidence type="ECO:0000256" key="3">
    <source>
        <dbReference type="ARBA" id="ARBA00006490"/>
    </source>
</evidence>
<dbReference type="eggNOG" id="COG1104">
    <property type="taxonomic scope" value="Bacteria"/>
</dbReference>
<comment type="similarity">
    <text evidence="3">Belongs to the class-V pyridoxal-phosphate-dependent aminotransferase family. NifS/IscS subfamily.</text>
</comment>
<comment type="cofactor">
    <cofactor evidence="1">
        <name>pyridoxal 5'-phosphate</name>
        <dbReference type="ChEBI" id="CHEBI:597326"/>
    </cofactor>
</comment>
<dbReference type="PANTHER" id="PTHR11601:SF34">
    <property type="entry name" value="CYSTEINE DESULFURASE"/>
    <property type="match status" value="1"/>
</dbReference>
<gene>
    <name evidence="12" type="primary">nifS</name>
    <name evidence="12" type="ordered locus">LFE_2408</name>
</gene>
<dbReference type="PANTHER" id="PTHR11601">
    <property type="entry name" value="CYSTEINE DESULFURYLASE FAMILY MEMBER"/>
    <property type="match status" value="1"/>
</dbReference>
<reference evidence="12 13" key="1">
    <citation type="journal article" date="2012" name="J. Bacteriol.">
        <title>Complete Genome Sequence of Leptospirillum ferrooxidans Strain C2-3, Isolated from a Fresh Volcanic Ash Deposit on the Island of Miyake, Japan.</title>
        <authorList>
            <person name="Fujimura R."/>
            <person name="Sato Y."/>
            <person name="Nishizawa T."/>
            <person name="Oshima K."/>
            <person name="Kim S.-W."/>
            <person name="Hattori M."/>
            <person name="Kamijo T."/>
            <person name="Ohta H."/>
        </authorList>
    </citation>
    <scope>NUCLEOTIDE SEQUENCE [LARGE SCALE GENOMIC DNA]</scope>
    <source>
        <strain evidence="12 13">C2-3</strain>
    </source>
</reference>
<proteinExistence type="inferred from homology"/>
<dbReference type="PIRSF" id="PIRSF005572">
    <property type="entry name" value="NifS"/>
    <property type="match status" value="1"/>
</dbReference>
<keyword evidence="8" id="KW-0408">Iron</keyword>
<evidence type="ECO:0000256" key="6">
    <source>
        <dbReference type="ARBA" id="ARBA00022723"/>
    </source>
</evidence>
<dbReference type="GO" id="GO:0051536">
    <property type="term" value="F:iron-sulfur cluster binding"/>
    <property type="evidence" value="ECO:0007669"/>
    <property type="project" value="UniProtKB-KW"/>
</dbReference>
<dbReference type="Pfam" id="PF00266">
    <property type="entry name" value="Aminotran_5"/>
    <property type="match status" value="1"/>
</dbReference>
<evidence type="ECO:0000256" key="7">
    <source>
        <dbReference type="ARBA" id="ARBA00022898"/>
    </source>
</evidence>
<dbReference type="GO" id="GO:0031071">
    <property type="term" value="F:cysteine desulfurase activity"/>
    <property type="evidence" value="ECO:0007669"/>
    <property type="project" value="UniProtKB-EC"/>
</dbReference>
<sequence length="386" mass="41694">MNIQKPSFIDLDSSATTPVSPGVLESMIPYFREDYGNPSSPYPLGERAKEAVSQAREKLAWLLSAQSREILFTSGGTESNQTAVRGALSARPGKKEILISSIEHSSILGLAPFLEKEGYKVTLLPVNPCGRIEPETVRNALSENTALVSVMWVNNETGAIQPIEEIVADAHKAGALVHTDAVAATGKVPIDLSKVRVDSLSMSSHKIYGPKGIGALFLRKGETFSSLMPGSQERKRRGGTENVPGIVGLGYAAVEAAEFLQNSIAKITLLRDHLEESLMDYFPFIRRNGPKEPSFRAPHITNLGFLGIAAEKLLMDLVREGIYVSMGSACSSGSIDPSHVLTAMGQTREEALSALRFSLGRSTTARDIDRTTTILSGILKEKRRAS</sequence>
<evidence type="ECO:0000256" key="9">
    <source>
        <dbReference type="ARBA" id="ARBA00023014"/>
    </source>
</evidence>
<dbReference type="InterPro" id="IPR015422">
    <property type="entry name" value="PyrdxlP-dep_Trfase_small"/>
</dbReference>
<dbReference type="Proteomes" id="UP000007382">
    <property type="component" value="Chromosome"/>
</dbReference>
<keyword evidence="6" id="KW-0479">Metal-binding</keyword>
<dbReference type="STRING" id="1162668.LFE_2408"/>
<evidence type="ECO:0000256" key="2">
    <source>
        <dbReference type="ARBA" id="ARBA00003120"/>
    </source>
</evidence>
<evidence type="ECO:0000313" key="12">
    <source>
        <dbReference type="EMBL" id="BAM08079.1"/>
    </source>
</evidence>
<name>I0IS30_LEPFC</name>
<evidence type="ECO:0000256" key="8">
    <source>
        <dbReference type="ARBA" id="ARBA00023004"/>
    </source>
</evidence>
<dbReference type="HOGENOM" id="CLU_003433_0_0_0"/>
<evidence type="ECO:0000259" key="11">
    <source>
        <dbReference type="Pfam" id="PF00266"/>
    </source>
</evidence>
<comment type="catalytic activity">
    <reaction evidence="10">
        <text>(sulfur carrier)-H + L-cysteine = (sulfur carrier)-SH + L-alanine</text>
        <dbReference type="Rhea" id="RHEA:43892"/>
        <dbReference type="Rhea" id="RHEA-COMP:14737"/>
        <dbReference type="Rhea" id="RHEA-COMP:14739"/>
        <dbReference type="ChEBI" id="CHEBI:29917"/>
        <dbReference type="ChEBI" id="CHEBI:35235"/>
        <dbReference type="ChEBI" id="CHEBI:57972"/>
        <dbReference type="ChEBI" id="CHEBI:64428"/>
        <dbReference type="EC" id="2.8.1.7"/>
    </reaction>
</comment>
<dbReference type="GO" id="GO:0046872">
    <property type="term" value="F:metal ion binding"/>
    <property type="evidence" value="ECO:0007669"/>
    <property type="project" value="UniProtKB-KW"/>
</dbReference>
<evidence type="ECO:0000256" key="5">
    <source>
        <dbReference type="ARBA" id="ARBA00022679"/>
    </source>
</evidence>
<feature type="domain" description="Aminotransferase class V" evidence="11">
    <location>
        <begin position="11"/>
        <end position="370"/>
    </location>
</feature>
<dbReference type="AlphaFoldDB" id="I0IS30"/>
<keyword evidence="5" id="KW-0808">Transferase</keyword>
<dbReference type="EC" id="2.8.1.7" evidence="4"/>
<dbReference type="EMBL" id="AP012342">
    <property type="protein sequence ID" value="BAM08079.1"/>
    <property type="molecule type" value="Genomic_DNA"/>
</dbReference>
<dbReference type="Gene3D" id="1.10.260.50">
    <property type="match status" value="1"/>
</dbReference>
<protein>
    <recommendedName>
        <fullName evidence="4">cysteine desulfurase</fullName>
        <ecNumber evidence="4">2.8.1.7</ecNumber>
    </recommendedName>
</protein>
<evidence type="ECO:0000256" key="10">
    <source>
        <dbReference type="ARBA" id="ARBA00050776"/>
    </source>
</evidence>
<dbReference type="FunFam" id="3.40.640.10:FF:000084">
    <property type="entry name" value="IscS-like cysteine desulfurase"/>
    <property type="match status" value="1"/>
</dbReference>
<dbReference type="OrthoDB" id="9808002at2"/>
<keyword evidence="7" id="KW-0663">Pyridoxal phosphate</keyword>
<dbReference type="PATRIC" id="fig|1162668.3.peg.2863"/>
<dbReference type="InterPro" id="IPR016454">
    <property type="entry name" value="Cysteine_dSase"/>
</dbReference>
<evidence type="ECO:0000256" key="4">
    <source>
        <dbReference type="ARBA" id="ARBA00012239"/>
    </source>
</evidence>
<dbReference type="Gene3D" id="3.40.640.10">
    <property type="entry name" value="Type I PLP-dependent aspartate aminotransferase-like (Major domain)"/>
    <property type="match status" value="1"/>
</dbReference>
<accession>I0IS30</accession>
<evidence type="ECO:0000313" key="13">
    <source>
        <dbReference type="Proteomes" id="UP000007382"/>
    </source>
</evidence>
<keyword evidence="13" id="KW-1185">Reference proteome</keyword>
<comment type="function">
    <text evidence="2">Catalyzes the removal of elemental sulfur atoms from cysteine to produce alanine. Seems to participate in the biosynthesis of the nitrogenase metalloclusters by providing the inorganic sulfur required for the Fe-S core formation.</text>
</comment>
<dbReference type="Gene3D" id="3.90.1150.10">
    <property type="entry name" value="Aspartate Aminotransferase, domain 1"/>
    <property type="match status" value="1"/>
</dbReference>
<dbReference type="InterPro" id="IPR015421">
    <property type="entry name" value="PyrdxlP-dep_Trfase_major"/>
</dbReference>
<evidence type="ECO:0000256" key="1">
    <source>
        <dbReference type="ARBA" id="ARBA00001933"/>
    </source>
</evidence>
<dbReference type="SUPFAM" id="SSF53383">
    <property type="entry name" value="PLP-dependent transferases"/>
    <property type="match status" value="1"/>
</dbReference>